<name>A0A1G7HG93_9FLAO</name>
<dbReference type="AlphaFoldDB" id="A0A1G7HG93"/>
<dbReference type="EMBL" id="FNBA01000004">
    <property type="protein sequence ID" value="SDE99356.1"/>
    <property type="molecule type" value="Genomic_DNA"/>
</dbReference>
<evidence type="ECO:0000313" key="2">
    <source>
        <dbReference type="Proteomes" id="UP000199321"/>
    </source>
</evidence>
<reference evidence="1 2" key="1">
    <citation type="submission" date="2016-10" db="EMBL/GenBank/DDBJ databases">
        <authorList>
            <person name="de Groot N.N."/>
        </authorList>
    </citation>
    <scope>NUCLEOTIDE SEQUENCE [LARGE SCALE GENOMIC DNA]</scope>
    <source>
        <strain evidence="1 2">DSM 16195</strain>
    </source>
</reference>
<protein>
    <submittedName>
        <fullName evidence="1">Uncharacterized protein</fullName>
    </submittedName>
</protein>
<dbReference type="Proteomes" id="UP000199321">
    <property type="component" value="Unassembled WGS sequence"/>
</dbReference>
<organism evidence="1 2">
    <name type="scientific">Ulvibacter litoralis</name>
    <dbReference type="NCBI Taxonomy" id="227084"/>
    <lineage>
        <taxon>Bacteria</taxon>
        <taxon>Pseudomonadati</taxon>
        <taxon>Bacteroidota</taxon>
        <taxon>Flavobacteriia</taxon>
        <taxon>Flavobacteriales</taxon>
        <taxon>Flavobacteriaceae</taxon>
        <taxon>Ulvibacter</taxon>
    </lineage>
</organism>
<keyword evidence="2" id="KW-1185">Reference proteome</keyword>
<gene>
    <name evidence="1" type="ORF">SAMN05421855_10473</name>
</gene>
<sequence length="37" mass="4237">MNATKQELLNFLEQRVLTPTESNPKADSTIKKKVDFT</sequence>
<proteinExistence type="predicted"/>
<evidence type="ECO:0000313" key="1">
    <source>
        <dbReference type="EMBL" id="SDE99356.1"/>
    </source>
</evidence>
<dbReference type="STRING" id="227084.SAMN05421855_10473"/>
<accession>A0A1G7HG93</accession>